<dbReference type="EMBL" id="JASPKZ010000827">
    <property type="protein sequence ID" value="KAJ9599218.1"/>
    <property type="molecule type" value="Genomic_DNA"/>
</dbReference>
<name>A0AAD8EQR5_DIPPU</name>
<proteinExistence type="predicted"/>
<evidence type="ECO:0000256" key="1">
    <source>
        <dbReference type="SAM" id="MobiDB-lite"/>
    </source>
</evidence>
<feature type="region of interest" description="Disordered" evidence="1">
    <location>
        <begin position="85"/>
        <end position="118"/>
    </location>
</feature>
<comment type="caution">
    <text evidence="2">The sequence shown here is derived from an EMBL/GenBank/DDBJ whole genome shotgun (WGS) entry which is preliminary data.</text>
</comment>
<dbReference type="AlphaFoldDB" id="A0AAD8EQR5"/>
<feature type="region of interest" description="Disordered" evidence="1">
    <location>
        <begin position="1"/>
        <end position="73"/>
    </location>
</feature>
<protein>
    <submittedName>
        <fullName evidence="2">Uncharacterized protein</fullName>
    </submittedName>
</protein>
<dbReference type="Proteomes" id="UP001233999">
    <property type="component" value="Unassembled WGS sequence"/>
</dbReference>
<organism evidence="2 3">
    <name type="scientific">Diploptera punctata</name>
    <name type="common">Pacific beetle cockroach</name>
    <dbReference type="NCBI Taxonomy" id="6984"/>
    <lineage>
        <taxon>Eukaryota</taxon>
        <taxon>Metazoa</taxon>
        <taxon>Ecdysozoa</taxon>
        <taxon>Arthropoda</taxon>
        <taxon>Hexapoda</taxon>
        <taxon>Insecta</taxon>
        <taxon>Pterygota</taxon>
        <taxon>Neoptera</taxon>
        <taxon>Polyneoptera</taxon>
        <taxon>Dictyoptera</taxon>
        <taxon>Blattodea</taxon>
        <taxon>Blaberoidea</taxon>
        <taxon>Blaberidae</taxon>
        <taxon>Diplopterinae</taxon>
        <taxon>Diploptera</taxon>
    </lineage>
</organism>
<reference evidence="2" key="1">
    <citation type="journal article" date="2023" name="IScience">
        <title>Live-bearing cockroach genome reveals convergent evolutionary mechanisms linked to viviparity in insects and beyond.</title>
        <authorList>
            <person name="Fouks B."/>
            <person name="Harrison M.C."/>
            <person name="Mikhailova A.A."/>
            <person name="Marchal E."/>
            <person name="English S."/>
            <person name="Carruthers M."/>
            <person name="Jennings E.C."/>
            <person name="Chiamaka E.L."/>
            <person name="Frigard R.A."/>
            <person name="Pippel M."/>
            <person name="Attardo G.M."/>
            <person name="Benoit J.B."/>
            <person name="Bornberg-Bauer E."/>
            <person name="Tobe S.S."/>
        </authorList>
    </citation>
    <scope>NUCLEOTIDE SEQUENCE</scope>
    <source>
        <strain evidence="2">Stay&amp;Tobe</strain>
    </source>
</reference>
<feature type="compositionally biased region" description="Polar residues" evidence="1">
    <location>
        <begin position="1"/>
        <end position="14"/>
    </location>
</feature>
<accession>A0AAD8EQR5</accession>
<feature type="non-terminal residue" evidence="2">
    <location>
        <position position="570"/>
    </location>
</feature>
<gene>
    <name evidence="2" type="ORF">L9F63_010302</name>
</gene>
<keyword evidence="3" id="KW-1185">Reference proteome</keyword>
<feature type="non-terminal residue" evidence="2">
    <location>
        <position position="1"/>
    </location>
</feature>
<sequence>STVDDAAKVNNNILPPTDLNDPIASGSVDKCPLKVRSCSNKDNGRGDQNGEGARQEDEDDEGRGGSRNGGPSYEEAAAIFSGAASREEAIPQHNSSNCTPEEARISPQQSSWSLSHSRSTDANLVTGAGATGLISHRTAGCWPARDLWGHHCSSGDLCSPGEASDLECETWGETLVMWNAGNLRVQSEGGLVDTRKYNLHSALYHCIMAKRLVHDKQASFTDTDESNVEFSESCVDRTTIPMERTMIWSEQEACAKQVTQISTSACGATAVINALQQIKMILSLYTLVKEGVNTRLRADSASLPEYLFSRSVAGATHIDIIRGLEHASDGALYARFFPMYPDRIVNLTHWLAHWMKKGAIPIATLNLQHGVAPGNPVPDAWHHQMVFGVGPRGVYLTNPAECISEAALWPQLCSPSVLMIRRNDILSRWNEHTNLRPFMNHPDPRWKKMNVLGQVVNIVRESTCTRSSTQGWVITQHVCIPAAYSSGITLVIRRESPAYEELSNAPELPLLQQQHQGTSKMENILQTSLPDERAKSEEYQVSSLLHNIVDEFQLLFCGCPSYTMHVFFQS</sequence>
<evidence type="ECO:0000313" key="3">
    <source>
        <dbReference type="Proteomes" id="UP001233999"/>
    </source>
</evidence>
<feature type="compositionally biased region" description="Low complexity" evidence="1">
    <location>
        <begin position="106"/>
        <end position="117"/>
    </location>
</feature>
<evidence type="ECO:0000313" key="2">
    <source>
        <dbReference type="EMBL" id="KAJ9599218.1"/>
    </source>
</evidence>
<reference evidence="2" key="2">
    <citation type="submission" date="2023-05" db="EMBL/GenBank/DDBJ databases">
        <authorList>
            <person name="Fouks B."/>
        </authorList>
    </citation>
    <scope>NUCLEOTIDE SEQUENCE</scope>
    <source>
        <strain evidence="2">Stay&amp;Tobe</strain>
        <tissue evidence="2">Testes</tissue>
    </source>
</reference>